<dbReference type="CDD" id="cd09917">
    <property type="entry name" value="F-box_SF"/>
    <property type="match status" value="1"/>
</dbReference>
<dbReference type="OrthoDB" id="7600006at2759"/>
<feature type="domain" description="F-box" evidence="1">
    <location>
        <begin position="11"/>
        <end position="61"/>
    </location>
</feature>
<protein>
    <recommendedName>
        <fullName evidence="1">F-box domain-containing protein</fullName>
    </recommendedName>
</protein>
<dbReference type="PANTHER" id="PTHR32134">
    <property type="entry name" value="FNIP REPEAT-CONTAINING PROTEIN"/>
    <property type="match status" value="1"/>
</dbReference>
<dbReference type="PANTHER" id="PTHR32134:SF169">
    <property type="entry name" value="FNIP REPEAT-CONTAINING PROTEIN-RELATED"/>
    <property type="match status" value="1"/>
</dbReference>
<dbReference type="Pfam" id="PF00646">
    <property type="entry name" value="F-box"/>
    <property type="match status" value="1"/>
</dbReference>
<dbReference type="InterPro" id="IPR051251">
    <property type="entry name" value="STK_FNIP-Repeat"/>
</dbReference>
<dbReference type="SUPFAM" id="SSF81383">
    <property type="entry name" value="F-box domain"/>
    <property type="match status" value="1"/>
</dbReference>
<dbReference type="Proteomes" id="UP000007797">
    <property type="component" value="Unassembled WGS sequence"/>
</dbReference>
<dbReference type="GeneID" id="14873961"/>
<gene>
    <name evidence="2" type="ORF">DFA_00657</name>
</gene>
<dbReference type="KEGG" id="dfa:DFA_00657"/>
<dbReference type="AlphaFoldDB" id="F4PT03"/>
<evidence type="ECO:0000313" key="2">
    <source>
        <dbReference type="EMBL" id="EGG20792.1"/>
    </source>
</evidence>
<evidence type="ECO:0000259" key="1">
    <source>
        <dbReference type="PROSITE" id="PS50181"/>
    </source>
</evidence>
<evidence type="ECO:0000313" key="3">
    <source>
        <dbReference type="Proteomes" id="UP000007797"/>
    </source>
</evidence>
<organism evidence="2 3">
    <name type="scientific">Cavenderia fasciculata</name>
    <name type="common">Slime mold</name>
    <name type="synonym">Dictyostelium fasciculatum</name>
    <dbReference type="NCBI Taxonomy" id="261658"/>
    <lineage>
        <taxon>Eukaryota</taxon>
        <taxon>Amoebozoa</taxon>
        <taxon>Evosea</taxon>
        <taxon>Eumycetozoa</taxon>
        <taxon>Dictyostelia</taxon>
        <taxon>Acytosteliales</taxon>
        <taxon>Cavenderiaceae</taxon>
        <taxon>Cavenderia</taxon>
    </lineage>
</organism>
<dbReference type="PROSITE" id="PS50181">
    <property type="entry name" value="FBOX"/>
    <property type="match status" value="1"/>
</dbReference>
<dbReference type="InterPro" id="IPR036047">
    <property type="entry name" value="F-box-like_dom_sf"/>
</dbReference>
<accession>F4PT03</accession>
<sequence>MATTTEIDIEDYITTKIPTTIVLEILNHLDNVDLICMLLTCKKLYFNIRQQCNNTIRFKDIRLVDEKAYNYIWDRFVDKMGSCMPSFYNILQNTLSNQLVIADQQNEYASISKRFNNYHILDNNDVMSANSTYYNTKVETALLSNVNVNTIGDWSKLKLPTSTTTILIHHGQTPIEFPTDYFHHLPLIKRMVVECSQISLGGEGGGSFPQTIKSLDLKVSSGPTKELLSGLPHGLESLVFRFGRNTAPIPFQDIPFNKMSSSLTTLELYTTDLPPGILPTSLTRLTLSFNTSIPQDLFKSLTRLESLSIIAKRLGKQDQPVDLQPLVSLKSFKTQFGPAMQFMLPQESLQHLTIDSFTKIDSIPESLTSLNISLETMVHMLESEMHKLPTSLTKLKLNTYIPRLIPPGLIPNTIKYLQIEACTLVEGSIPASVETLKVGESMTENVTLPDTIKHLSWKSEVSVPLPKQLETLEWTCNLLRWADKAYDYSHNFAPIISQLPTTLTSLAIQLPNFESLNNDQIRVYSLLDNIKSKTNDGDDDDDNNDDCNQLILPPHVTQLTCNIPLWFEYLLCFRLDEIINRTNVQELTLSFPVSHWVQLVIKRLDNDNSNVMIVENNSILGGFIQQQPGNLPNQKYRPLYIQYHYDQRGMYTFLGYELPTNGNNNDNNNSNEMEIPS</sequence>
<proteinExistence type="predicted"/>
<keyword evidence="3" id="KW-1185">Reference proteome</keyword>
<dbReference type="RefSeq" id="XP_004358642.1">
    <property type="nucleotide sequence ID" value="XM_004358585.1"/>
</dbReference>
<dbReference type="InterPro" id="IPR001810">
    <property type="entry name" value="F-box_dom"/>
</dbReference>
<dbReference type="EMBL" id="GL883010">
    <property type="protein sequence ID" value="EGG20792.1"/>
    <property type="molecule type" value="Genomic_DNA"/>
</dbReference>
<reference evidence="3" key="1">
    <citation type="journal article" date="2011" name="Genome Res.">
        <title>Phylogeny-wide analysis of social amoeba genomes highlights ancient origins for complex intercellular communication.</title>
        <authorList>
            <person name="Heidel A.J."/>
            <person name="Lawal H.M."/>
            <person name="Felder M."/>
            <person name="Schilde C."/>
            <person name="Helps N.R."/>
            <person name="Tunggal B."/>
            <person name="Rivero F."/>
            <person name="John U."/>
            <person name="Schleicher M."/>
            <person name="Eichinger L."/>
            <person name="Platzer M."/>
            <person name="Noegel A.A."/>
            <person name="Schaap P."/>
            <person name="Gloeckner G."/>
        </authorList>
    </citation>
    <scope>NUCLEOTIDE SEQUENCE [LARGE SCALE GENOMIC DNA]</scope>
    <source>
        <strain evidence="3">SH3</strain>
    </source>
</reference>
<dbReference type="InterPro" id="IPR008615">
    <property type="entry name" value="FNIP"/>
</dbReference>
<name>F4PT03_CACFS</name>
<dbReference type="Pfam" id="PF05725">
    <property type="entry name" value="FNIP"/>
    <property type="match status" value="1"/>
</dbReference>